<dbReference type="NCBIfam" id="NF040570">
    <property type="entry name" value="guided_TnpB"/>
    <property type="match status" value="1"/>
</dbReference>
<organism evidence="3 4">
    <name type="scientific">Hyella patelloides LEGE 07179</name>
    <dbReference type="NCBI Taxonomy" id="945734"/>
    <lineage>
        <taxon>Bacteria</taxon>
        <taxon>Bacillati</taxon>
        <taxon>Cyanobacteriota</taxon>
        <taxon>Cyanophyceae</taxon>
        <taxon>Pleurocapsales</taxon>
        <taxon>Hyellaceae</taxon>
        <taxon>Hyella</taxon>
    </lineage>
</organism>
<evidence type="ECO:0000313" key="4">
    <source>
        <dbReference type="Proteomes" id="UP000320055"/>
    </source>
</evidence>
<dbReference type="GO" id="GO:0003677">
    <property type="term" value="F:DNA binding"/>
    <property type="evidence" value="ECO:0007669"/>
    <property type="project" value="UniProtKB-KW"/>
</dbReference>
<dbReference type="EMBL" id="CAACVJ010000028">
    <property type="protein sequence ID" value="VEP11867.1"/>
    <property type="molecule type" value="Genomic_DNA"/>
</dbReference>
<proteinExistence type="predicted"/>
<dbReference type="Pfam" id="PF07282">
    <property type="entry name" value="Cas12f1-like_TNB"/>
    <property type="match status" value="1"/>
</dbReference>
<feature type="domain" description="Cas12f1-like TNB" evidence="2">
    <location>
        <begin position="37"/>
        <end position="104"/>
    </location>
</feature>
<name>A0A563VKJ5_9CYAN</name>
<dbReference type="InterPro" id="IPR010095">
    <property type="entry name" value="Cas12f1-like_TNB"/>
</dbReference>
<dbReference type="AlphaFoldDB" id="A0A563VKJ5"/>
<evidence type="ECO:0000256" key="1">
    <source>
        <dbReference type="ARBA" id="ARBA00023125"/>
    </source>
</evidence>
<sequence length="133" mass="14902">MTSYIAKTWSKVAIEDLCVSGMLANRKLSQAVADQAFYEFRRQLEYKCSLYGSELVIVDRFFPSSKTCSNCQDIKQDLTLSDRWFTCNSCGVFLPRDWNASINLARYADGLSVKACGVVNADVATVKQEVMSV</sequence>
<accession>A0A563VKJ5</accession>
<reference evidence="3 4" key="1">
    <citation type="submission" date="2019-01" db="EMBL/GenBank/DDBJ databases">
        <authorList>
            <person name="Brito A."/>
        </authorList>
    </citation>
    <scope>NUCLEOTIDE SEQUENCE [LARGE SCALE GENOMIC DNA]</scope>
    <source>
        <strain evidence="3">1</strain>
    </source>
</reference>
<protein>
    <submittedName>
        <fullName evidence="3">Transposase</fullName>
    </submittedName>
</protein>
<evidence type="ECO:0000313" key="3">
    <source>
        <dbReference type="EMBL" id="VEP11867.1"/>
    </source>
</evidence>
<dbReference type="Proteomes" id="UP000320055">
    <property type="component" value="Unassembled WGS sequence"/>
</dbReference>
<keyword evidence="4" id="KW-1185">Reference proteome</keyword>
<evidence type="ECO:0000259" key="2">
    <source>
        <dbReference type="Pfam" id="PF07282"/>
    </source>
</evidence>
<gene>
    <name evidence="3" type="ORF">H1P_1230013</name>
</gene>
<keyword evidence="1" id="KW-0238">DNA-binding</keyword>